<keyword evidence="7" id="KW-1185">Reference proteome</keyword>
<feature type="domain" description="Glycosyltransferase 61 catalytic" evidence="5">
    <location>
        <begin position="343"/>
        <end position="453"/>
    </location>
</feature>
<comment type="caution">
    <text evidence="6">The sequence shown here is derived from an EMBL/GenBank/DDBJ whole genome shotgun (WGS) entry which is preliminary data.</text>
</comment>
<feature type="compositionally biased region" description="Polar residues" evidence="4">
    <location>
        <begin position="74"/>
        <end position="86"/>
    </location>
</feature>
<sequence>MRNSITSRRGAPGAQRLNEYGSCAELPIVYDTVTIREKTICHGTSLGSVELLSGSSSSAIPSSNSTPNCSTCTKSHLPTQTTSESSQLRRENAARESNLPQYVSLKEAYFDRMRVVDVSRIKQKVPKEKLRGFKSRFLPNRNFMQYPVLAMENVCMAPSGALLLVGTSDEEIRHNVSGQSAIPELYFLWHEIYNCNGKISTDRCVGVTFSKSLPRSHSYVPGNTAHMLAYFGNPMHNWAERTWPFIMASLDPIRVTVPHPINHYIVHRFEKWLQESHSLPDRAQLLWQFRILMELSGDSSPGFLVVRNQSKPLCFERLLLQMHSRDRIDETRLPIEMAAAGVRKYREAVLSFFRIYEAPQIRLPPGKLRVLYYGRNDTSRRRVRNSAEVVALLRSFRRPPFEVTFLDEMLSSGETNYSFPEVIRLFTQTDILVIAHGANTWPTFLLPEGAAVVEIIGPCNWSASNYSDLTVPHTWMHVNAAACGLKHDFSNPFHRSIPNPLRGNTTQCLDPFDGVPDYTIDLEKLEEIIHSFAYPDRPGDRLTQHWLYDWDSLLPQETEKVAS</sequence>
<keyword evidence="2" id="KW-0808">Transferase</keyword>
<proteinExistence type="predicted"/>
<feature type="region of interest" description="Disordered" evidence="4">
    <location>
        <begin position="56"/>
        <end position="96"/>
    </location>
</feature>
<dbReference type="EMBL" id="JBJQOH010000003">
    <property type="protein sequence ID" value="KAL3694500.1"/>
    <property type="molecule type" value="Genomic_DNA"/>
</dbReference>
<dbReference type="PANTHER" id="PTHR20961">
    <property type="entry name" value="GLYCOSYLTRANSFERASE"/>
    <property type="match status" value="1"/>
</dbReference>
<name>A0ABD3HSI5_9MARC</name>
<protein>
    <recommendedName>
        <fullName evidence="5">Glycosyltransferase 61 catalytic domain-containing protein</fullName>
    </recommendedName>
</protein>
<evidence type="ECO:0000313" key="6">
    <source>
        <dbReference type="EMBL" id="KAL3694500.1"/>
    </source>
</evidence>
<dbReference type="AlphaFoldDB" id="A0ABD3HSI5"/>
<evidence type="ECO:0000256" key="1">
    <source>
        <dbReference type="ARBA" id="ARBA00022676"/>
    </source>
</evidence>
<dbReference type="InterPro" id="IPR049625">
    <property type="entry name" value="Glyco_transf_61_cat"/>
</dbReference>
<dbReference type="GO" id="GO:0016763">
    <property type="term" value="F:pentosyltransferase activity"/>
    <property type="evidence" value="ECO:0007669"/>
    <property type="project" value="UniProtKB-ARBA"/>
</dbReference>
<organism evidence="6 7">
    <name type="scientific">Riccia sorocarpa</name>
    <dbReference type="NCBI Taxonomy" id="122646"/>
    <lineage>
        <taxon>Eukaryota</taxon>
        <taxon>Viridiplantae</taxon>
        <taxon>Streptophyta</taxon>
        <taxon>Embryophyta</taxon>
        <taxon>Marchantiophyta</taxon>
        <taxon>Marchantiopsida</taxon>
        <taxon>Marchantiidae</taxon>
        <taxon>Marchantiales</taxon>
        <taxon>Ricciaceae</taxon>
        <taxon>Riccia</taxon>
    </lineage>
</organism>
<dbReference type="InterPro" id="IPR007657">
    <property type="entry name" value="Glycosyltransferase_61"/>
</dbReference>
<gene>
    <name evidence="6" type="ORF">R1sor_008151</name>
</gene>
<feature type="compositionally biased region" description="Low complexity" evidence="4">
    <location>
        <begin position="56"/>
        <end position="73"/>
    </location>
</feature>
<keyword evidence="1" id="KW-0328">Glycosyltransferase</keyword>
<keyword evidence="3" id="KW-0325">Glycoprotein</keyword>
<evidence type="ECO:0000313" key="7">
    <source>
        <dbReference type="Proteomes" id="UP001633002"/>
    </source>
</evidence>
<dbReference type="Proteomes" id="UP001633002">
    <property type="component" value="Unassembled WGS sequence"/>
</dbReference>
<dbReference type="GO" id="GO:0005794">
    <property type="term" value="C:Golgi apparatus"/>
    <property type="evidence" value="ECO:0007669"/>
    <property type="project" value="UniProtKB-ARBA"/>
</dbReference>
<evidence type="ECO:0000256" key="3">
    <source>
        <dbReference type="ARBA" id="ARBA00023180"/>
    </source>
</evidence>
<evidence type="ECO:0000256" key="4">
    <source>
        <dbReference type="SAM" id="MobiDB-lite"/>
    </source>
</evidence>
<evidence type="ECO:0000259" key="5">
    <source>
        <dbReference type="Pfam" id="PF04577"/>
    </source>
</evidence>
<reference evidence="6 7" key="1">
    <citation type="submission" date="2024-09" db="EMBL/GenBank/DDBJ databases">
        <title>Chromosome-scale assembly of Riccia sorocarpa.</title>
        <authorList>
            <person name="Paukszto L."/>
        </authorList>
    </citation>
    <scope>NUCLEOTIDE SEQUENCE [LARGE SCALE GENOMIC DNA]</scope>
    <source>
        <strain evidence="6">LP-2024</strain>
        <tissue evidence="6">Aerial parts of the thallus</tissue>
    </source>
</reference>
<evidence type="ECO:0000256" key="2">
    <source>
        <dbReference type="ARBA" id="ARBA00022679"/>
    </source>
</evidence>
<dbReference type="PANTHER" id="PTHR20961:SF136">
    <property type="entry name" value="PROTEIN O-GLCNAC TRANSFERASE"/>
    <property type="match status" value="1"/>
</dbReference>
<accession>A0ABD3HSI5</accession>
<dbReference type="Pfam" id="PF04577">
    <property type="entry name" value="Glyco_transf_61"/>
    <property type="match status" value="1"/>
</dbReference>